<dbReference type="AlphaFoldDB" id="A0A9P9KZ84"/>
<organism evidence="1 2">
    <name type="scientific">Fusarium solani</name>
    <name type="common">Filamentous fungus</name>
    <dbReference type="NCBI Taxonomy" id="169388"/>
    <lineage>
        <taxon>Eukaryota</taxon>
        <taxon>Fungi</taxon>
        <taxon>Dikarya</taxon>
        <taxon>Ascomycota</taxon>
        <taxon>Pezizomycotina</taxon>
        <taxon>Sordariomycetes</taxon>
        <taxon>Hypocreomycetidae</taxon>
        <taxon>Hypocreales</taxon>
        <taxon>Nectriaceae</taxon>
        <taxon>Fusarium</taxon>
        <taxon>Fusarium solani species complex</taxon>
    </lineage>
</organism>
<gene>
    <name evidence="1" type="ORF">B0J15DRAFT_209141</name>
</gene>
<keyword evidence="2" id="KW-1185">Reference proteome</keyword>
<accession>A0A9P9KZ84</accession>
<dbReference type="OrthoDB" id="10515702at2759"/>
<protein>
    <submittedName>
        <fullName evidence="1">Uncharacterized protein</fullName>
    </submittedName>
</protein>
<dbReference type="Proteomes" id="UP000736672">
    <property type="component" value="Unassembled WGS sequence"/>
</dbReference>
<dbReference type="EMBL" id="JAGTJS010000004">
    <property type="protein sequence ID" value="KAH7271261.1"/>
    <property type="molecule type" value="Genomic_DNA"/>
</dbReference>
<evidence type="ECO:0000313" key="1">
    <source>
        <dbReference type="EMBL" id="KAH7271261.1"/>
    </source>
</evidence>
<name>A0A9P9KZ84_FUSSL</name>
<reference evidence="1" key="1">
    <citation type="journal article" date="2021" name="Nat. Commun.">
        <title>Genetic determinants of endophytism in the Arabidopsis root mycobiome.</title>
        <authorList>
            <person name="Mesny F."/>
            <person name="Miyauchi S."/>
            <person name="Thiergart T."/>
            <person name="Pickel B."/>
            <person name="Atanasova L."/>
            <person name="Karlsson M."/>
            <person name="Huettel B."/>
            <person name="Barry K.W."/>
            <person name="Haridas S."/>
            <person name="Chen C."/>
            <person name="Bauer D."/>
            <person name="Andreopoulos W."/>
            <person name="Pangilinan J."/>
            <person name="LaButti K."/>
            <person name="Riley R."/>
            <person name="Lipzen A."/>
            <person name="Clum A."/>
            <person name="Drula E."/>
            <person name="Henrissat B."/>
            <person name="Kohler A."/>
            <person name="Grigoriev I.V."/>
            <person name="Martin F.M."/>
            <person name="Hacquard S."/>
        </authorList>
    </citation>
    <scope>NUCLEOTIDE SEQUENCE</scope>
    <source>
        <strain evidence="1">FSSC 5 MPI-SDFR-AT-0091</strain>
    </source>
</reference>
<proteinExistence type="predicted"/>
<comment type="caution">
    <text evidence="1">The sequence shown here is derived from an EMBL/GenBank/DDBJ whole genome shotgun (WGS) entry which is preliminary data.</text>
</comment>
<evidence type="ECO:0000313" key="2">
    <source>
        <dbReference type="Proteomes" id="UP000736672"/>
    </source>
</evidence>
<sequence>MKDYPVDGNHCSIGAASRGDIRSAIKSKEAVCANLTEPPATAMSFRRGDDGVQKSWPENLWTAPYASKVDNLPTYCTLAT</sequence>